<dbReference type="Proteomes" id="UP000643610">
    <property type="component" value="Unassembled WGS sequence"/>
</dbReference>
<proteinExistence type="predicted"/>
<dbReference type="RefSeq" id="WP_186892649.1">
    <property type="nucleotide sequence ID" value="NZ_JACOFU010000011.1"/>
</dbReference>
<name>A0ABR6XVV2_9BURK</name>
<reference evidence="1 2" key="1">
    <citation type="submission" date="2020-08" db="EMBL/GenBank/DDBJ databases">
        <title>Novel species isolated from subtropical streams in China.</title>
        <authorList>
            <person name="Lu H."/>
        </authorList>
    </citation>
    <scope>NUCLEOTIDE SEQUENCE [LARGE SCALE GENOMIC DNA]</scope>
    <source>
        <strain evidence="1 2">KCTC 52442</strain>
    </source>
</reference>
<accession>A0ABR6XVV2</accession>
<organism evidence="1 2">
    <name type="scientific">Undibacterium amnicola</name>
    <dbReference type="NCBI Taxonomy" id="1834038"/>
    <lineage>
        <taxon>Bacteria</taxon>
        <taxon>Pseudomonadati</taxon>
        <taxon>Pseudomonadota</taxon>
        <taxon>Betaproteobacteria</taxon>
        <taxon>Burkholderiales</taxon>
        <taxon>Oxalobacteraceae</taxon>
        <taxon>Undibacterium</taxon>
    </lineage>
</organism>
<sequence>MAITYINTPKHISNNATQAAIKPTKIGHSKALPVTIDLQNIGRLRIGHLMTLFSISHSTLYNRIKTGLIPKPDGTDGSRPFWNTSTIKAALEK</sequence>
<comment type="caution">
    <text evidence="1">The sequence shown here is derived from an EMBL/GenBank/DDBJ whole genome shotgun (WGS) entry which is preliminary data.</text>
</comment>
<gene>
    <name evidence="1" type="ORF">H8K33_18990</name>
</gene>
<dbReference type="EMBL" id="JACOFU010000011">
    <property type="protein sequence ID" value="MBC3833600.1"/>
    <property type="molecule type" value="Genomic_DNA"/>
</dbReference>
<protein>
    <recommendedName>
        <fullName evidence="3">AlpA family phage regulatory protein</fullName>
    </recommendedName>
</protein>
<evidence type="ECO:0000313" key="1">
    <source>
        <dbReference type="EMBL" id="MBC3833600.1"/>
    </source>
</evidence>
<evidence type="ECO:0008006" key="3">
    <source>
        <dbReference type="Google" id="ProtNLM"/>
    </source>
</evidence>
<keyword evidence="2" id="KW-1185">Reference proteome</keyword>
<evidence type="ECO:0000313" key="2">
    <source>
        <dbReference type="Proteomes" id="UP000643610"/>
    </source>
</evidence>